<dbReference type="STRING" id="1230905.A0A1G4JJQ3"/>
<dbReference type="InterPro" id="IPR016162">
    <property type="entry name" value="Ald_DH_N"/>
</dbReference>
<dbReference type="Gene3D" id="3.40.309.10">
    <property type="entry name" value="Aldehyde Dehydrogenase, Chain A, domain 2"/>
    <property type="match status" value="1"/>
</dbReference>
<evidence type="ECO:0000256" key="4">
    <source>
        <dbReference type="PROSITE-ProRule" id="PRU10007"/>
    </source>
</evidence>
<evidence type="ECO:0000256" key="3">
    <source>
        <dbReference type="ARBA" id="ARBA00023027"/>
    </source>
</evidence>
<dbReference type="InterPro" id="IPR016163">
    <property type="entry name" value="Ald_DH_C"/>
</dbReference>
<dbReference type="InterPro" id="IPR016160">
    <property type="entry name" value="Ald_DH_CS_CYS"/>
</dbReference>
<dbReference type="PANTHER" id="PTHR43720:SF2">
    <property type="entry name" value="2-AMINOMUCONIC SEMIALDEHYDE DEHYDROGENASE"/>
    <property type="match status" value="1"/>
</dbReference>
<dbReference type="FunFam" id="3.40.605.10:FF:000026">
    <property type="entry name" value="Aldehyde dehydrogenase, putative"/>
    <property type="match status" value="1"/>
</dbReference>
<evidence type="ECO:0000256" key="5">
    <source>
        <dbReference type="RuleBase" id="RU003345"/>
    </source>
</evidence>
<dbReference type="EMBL" id="LT598465">
    <property type="protein sequence ID" value="SCU90556.1"/>
    <property type="molecule type" value="Genomic_DNA"/>
</dbReference>
<dbReference type="FunFam" id="3.40.309.10:FF:000012">
    <property type="entry name" value="Betaine aldehyde dehydrogenase"/>
    <property type="match status" value="1"/>
</dbReference>
<gene>
    <name evidence="7" type="ORF">LAMI_0E02608G</name>
</gene>
<dbReference type="PANTHER" id="PTHR43720">
    <property type="entry name" value="2-AMINOMUCONIC SEMIALDEHYDE DEHYDROGENASE"/>
    <property type="match status" value="1"/>
</dbReference>
<dbReference type="Pfam" id="PF00171">
    <property type="entry name" value="Aldedh"/>
    <property type="match status" value="1"/>
</dbReference>
<proteinExistence type="inferred from homology"/>
<dbReference type="GO" id="GO:0006598">
    <property type="term" value="P:polyamine catabolic process"/>
    <property type="evidence" value="ECO:0007669"/>
    <property type="project" value="TreeGrafter"/>
</dbReference>
<protein>
    <submittedName>
        <fullName evidence="7">LAMI_0E02608g1_1</fullName>
    </submittedName>
</protein>
<dbReference type="FunFam" id="3.40.605.10:FF:000001">
    <property type="entry name" value="Aldehyde dehydrogenase 1"/>
    <property type="match status" value="1"/>
</dbReference>
<evidence type="ECO:0000256" key="1">
    <source>
        <dbReference type="ARBA" id="ARBA00009986"/>
    </source>
</evidence>
<reference evidence="7 8" key="1">
    <citation type="submission" date="2016-03" db="EMBL/GenBank/DDBJ databases">
        <authorList>
            <person name="Devillers H."/>
        </authorList>
    </citation>
    <scope>NUCLEOTIDE SEQUENCE [LARGE SCALE GENOMIC DNA]</scope>
    <source>
        <strain evidence="7">CBS 11717</strain>
    </source>
</reference>
<dbReference type="Gene3D" id="3.40.605.10">
    <property type="entry name" value="Aldehyde Dehydrogenase, Chain A, domain 1"/>
    <property type="match status" value="1"/>
</dbReference>
<feature type="domain" description="Aldehyde dehydrogenase" evidence="6">
    <location>
        <begin position="28"/>
        <end position="496"/>
    </location>
</feature>
<sequence>MSLFKEIQLPSGKSYKQPLGLFIDNEFIKASGNESIDSYNPATGEVIASVMAADAGADVDKAVAAARKAFPGWRDTPATEKRDLLLKLAALVEENVEILAEVESLDTGKPVAQNAKYDILELVEVLKYYAGWVDKSTGQSFVPNAKKLTYTLHQPLGVVGCIIPFNYPLAMMSWKWTAIATGNTAVFKSAEQTPLSILYFANLVKEAGFPPGVFNAISGTGALVGNALASHLGVDKIAFTGSTAVGQVVQKTAAVNLKPLTLECGGKSPIVIFDDAEFDQAVKWTAWGIFNNMGQICSGTSRCLVQDSIYDKFLTALQQHVRETYVVGSPDDSRVLVGPQVSKKQQERVQSYIKSAVDEGCRVVLGGEGLPDVIASSSTHKNGYYVKPTILGDVTPQHRVFNEEVFGPVITVTKFSTYAEALKLANQTEYGLGSSVFTQNIVRAHKFAAEIEAGMCWINSSNDVDINSPFGGVKMSGYGRELGEYGLANFTNVKSVQLNLGNKL</sequence>
<dbReference type="PROSITE" id="PS00070">
    <property type="entry name" value="ALDEHYDE_DEHYDR_CYS"/>
    <property type="match status" value="1"/>
</dbReference>
<name>A0A1G4JJQ3_9SACH</name>
<keyword evidence="3" id="KW-0520">NAD</keyword>
<comment type="similarity">
    <text evidence="1 5">Belongs to the aldehyde dehydrogenase family.</text>
</comment>
<evidence type="ECO:0000313" key="8">
    <source>
        <dbReference type="Proteomes" id="UP000191024"/>
    </source>
</evidence>
<organism evidence="7 8">
    <name type="scientific">Lachancea mirantina</name>
    <dbReference type="NCBI Taxonomy" id="1230905"/>
    <lineage>
        <taxon>Eukaryota</taxon>
        <taxon>Fungi</taxon>
        <taxon>Dikarya</taxon>
        <taxon>Ascomycota</taxon>
        <taxon>Saccharomycotina</taxon>
        <taxon>Saccharomycetes</taxon>
        <taxon>Saccharomycetales</taxon>
        <taxon>Saccharomycetaceae</taxon>
        <taxon>Lachancea</taxon>
    </lineage>
</organism>
<keyword evidence="8" id="KW-1185">Reference proteome</keyword>
<dbReference type="GO" id="GO:0004029">
    <property type="term" value="F:aldehyde dehydrogenase (NAD+) activity"/>
    <property type="evidence" value="ECO:0007669"/>
    <property type="project" value="TreeGrafter"/>
</dbReference>
<dbReference type="InterPro" id="IPR015590">
    <property type="entry name" value="Aldehyde_DH_dom"/>
</dbReference>
<dbReference type="AlphaFoldDB" id="A0A1G4JJQ3"/>
<evidence type="ECO:0000259" key="6">
    <source>
        <dbReference type="Pfam" id="PF00171"/>
    </source>
</evidence>
<keyword evidence="2 5" id="KW-0560">Oxidoreductase</keyword>
<dbReference type="GO" id="GO:0046394">
    <property type="term" value="P:carboxylic acid biosynthetic process"/>
    <property type="evidence" value="ECO:0007669"/>
    <property type="project" value="UniProtKB-ARBA"/>
</dbReference>
<dbReference type="InterPro" id="IPR029510">
    <property type="entry name" value="Ald_DH_CS_GLU"/>
</dbReference>
<feature type="active site" evidence="4">
    <location>
        <position position="263"/>
    </location>
</feature>
<evidence type="ECO:0000256" key="2">
    <source>
        <dbReference type="ARBA" id="ARBA00023002"/>
    </source>
</evidence>
<dbReference type="PROSITE" id="PS00687">
    <property type="entry name" value="ALDEHYDE_DEHYDR_GLU"/>
    <property type="match status" value="1"/>
</dbReference>
<dbReference type="OrthoDB" id="310895at2759"/>
<dbReference type="Proteomes" id="UP000191024">
    <property type="component" value="Chromosome E"/>
</dbReference>
<evidence type="ECO:0000313" key="7">
    <source>
        <dbReference type="EMBL" id="SCU90556.1"/>
    </source>
</evidence>
<dbReference type="InterPro" id="IPR016161">
    <property type="entry name" value="Ald_DH/histidinol_DH"/>
</dbReference>
<dbReference type="SUPFAM" id="SSF53720">
    <property type="entry name" value="ALDH-like"/>
    <property type="match status" value="1"/>
</dbReference>
<accession>A0A1G4JJQ3</accession>